<dbReference type="GO" id="GO:0051537">
    <property type="term" value="F:2 iron, 2 sulfur cluster binding"/>
    <property type="evidence" value="ECO:0007669"/>
    <property type="project" value="UniProtKB-KW"/>
</dbReference>
<dbReference type="GO" id="GO:0016491">
    <property type="term" value="F:oxidoreductase activity"/>
    <property type="evidence" value="ECO:0007669"/>
    <property type="project" value="UniProtKB-KW"/>
</dbReference>
<dbReference type="GO" id="GO:0046872">
    <property type="term" value="F:metal ion binding"/>
    <property type="evidence" value="ECO:0007669"/>
    <property type="project" value="UniProtKB-KW"/>
</dbReference>
<dbReference type="SUPFAM" id="SSF52343">
    <property type="entry name" value="Ferredoxin reductase-like, C-terminal NADP-linked domain"/>
    <property type="match status" value="1"/>
</dbReference>
<evidence type="ECO:0000256" key="12">
    <source>
        <dbReference type="ARBA" id="ARBA00023136"/>
    </source>
</evidence>
<dbReference type="RefSeq" id="WP_187723721.1">
    <property type="nucleotide sequence ID" value="NZ_CP060783.1"/>
</dbReference>
<dbReference type="KEGG" id="daer:H9K75_18485"/>
<evidence type="ECO:0000256" key="2">
    <source>
        <dbReference type="ARBA" id="ARBA00004141"/>
    </source>
</evidence>
<feature type="transmembrane region" description="Helical" evidence="13">
    <location>
        <begin position="88"/>
        <end position="103"/>
    </location>
</feature>
<evidence type="ECO:0000256" key="3">
    <source>
        <dbReference type="ARBA" id="ARBA00022630"/>
    </source>
</evidence>
<dbReference type="Gene3D" id="2.40.30.10">
    <property type="entry name" value="Translation factors"/>
    <property type="match status" value="1"/>
</dbReference>
<evidence type="ECO:0000313" key="15">
    <source>
        <dbReference type="EMBL" id="QNP48043.1"/>
    </source>
</evidence>
<feature type="domain" description="FAD-binding FR-type" evidence="14">
    <location>
        <begin position="222"/>
        <end position="336"/>
    </location>
</feature>
<evidence type="ECO:0000256" key="1">
    <source>
        <dbReference type="ARBA" id="ARBA00001974"/>
    </source>
</evidence>
<keyword evidence="5" id="KW-0001">2Fe-2S</keyword>
<dbReference type="InterPro" id="IPR039261">
    <property type="entry name" value="FNR_nucleotide-bd"/>
</dbReference>
<gene>
    <name evidence="15" type="ORF">H9K75_18485</name>
</gene>
<evidence type="ECO:0000256" key="13">
    <source>
        <dbReference type="SAM" id="Phobius"/>
    </source>
</evidence>
<reference evidence="15 16" key="1">
    <citation type="submission" date="2020-08" db="EMBL/GenBank/DDBJ databases">
        <title>Genome sequence of Diaphorobacter aerolatus KACC 16536T.</title>
        <authorList>
            <person name="Hyun D.-W."/>
            <person name="Bae J.-W."/>
        </authorList>
    </citation>
    <scope>NUCLEOTIDE SEQUENCE [LARGE SCALE GENOMIC DNA]</scope>
    <source>
        <strain evidence="15 16">KACC 16536</strain>
    </source>
</reference>
<evidence type="ECO:0000256" key="9">
    <source>
        <dbReference type="ARBA" id="ARBA00023002"/>
    </source>
</evidence>
<dbReference type="GO" id="GO:0016020">
    <property type="term" value="C:membrane"/>
    <property type="evidence" value="ECO:0007669"/>
    <property type="project" value="UniProtKB-SubCell"/>
</dbReference>
<keyword evidence="8 13" id="KW-1133">Transmembrane helix</keyword>
<keyword evidence="12 13" id="KW-0472">Membrane</keyword>
<name>A0A7H0GIC7_9BURK</name>
<dbReference type="InterPro" id="IPR013112">
    <property type="entry name" value="FAD-bd_8"/>
</dbReference>
<evidence type="ECO:0000259" key="14">
    <source>
        <dbReference type="PROSITE" id="PS51384"/>
    </source>
</evidence>
<keyword evidence="3" id="KW-0285">Flavoprotein</keyword>
<evidence type="ECO:0000256" key="4">
    <source>
        <dbReference type="ARBA" id="ARBA00022692"/>
    </source>
</evidence>
<dbReference type="InterPro" id="IPR013130">
    <property type="entry name" value="Fe3_Rdtase_TM_dom"/>
</dbReference>
<dbReference type="PANTHER" id="PTHR47354">
    <property type="entry name" value="NADH OXIDOREDUCTASE HCR"/>
    <property type="match status" value="1"/>
</dbReference>
<evidence type="ECO:0000256" key="11">
    <source>
        <dbReference type="ARBA" id="ARBA00023014"/>
    </source>
</evidence>
<evidence type="ECO:0000313" key="16">
    <source>
        <dbReference type="Proteomes" id="UP000516028"/>
    </source>
</evidence>
<keyword evidence="7" id="KW-0274">FAD</keyword>
<keyword evidence="11" id="KW-0411">Iron-sulfur</keyword>
<evidence type="ECO:0000256" key="10">
    <source>
        <dbReference type="ARBA" id="ARBA00023004"/>
    </source>
</evidence>
<evidence type="ECO:0000256" key="7">
    <source>
        <dbReference type="ARBA" id="ARBA00022827"/>
    </source>
</evidence>
<keyword evidence="6" id="KW-0479">Metal-binding</keyword>
<keyword evidence="4 13" id="KW-0812">Transmembrane</keyword>
<dbReference type="PROSITE" id="PS51384">
    <property type="entry name" value="FAD_FR"/>
    <property type="match status" value="1"/>
</dbReference>
<dbReference type="EMBL" id="CP060783">
    <property type="protein sequence ID" value="QNP48043.1"/>
    <property type="molecule type" value="Genomic_DNA"/>
</dbReference>
<keyword evidence="10" id="KW-0408">Iron</keyword>
<dbReference type="Pfam" id="PF01794">
    <property type="entry name" value="Ferric_reduct"/>
    <property type="match status" value="1"/>
</dbReference>
<keyword evidence="9" id="KW-0560">Oxidoreductase</keyword>
<dbReference type="Pfam" id="PF08022">
    <property type="entry name" value="FAD_binding_8"/>
    <property type="match status" value="1"/>
</dbReference>
<comment type="cofactor">
    <cofactor evidence="1">
        <name>FAD</name>
        <dbReference type="ChEBI" id="CHEBI:57692"/>
    </cofactor>
</comment>
<accession>A0A7H0GIC7</accession>
<dbReference type="PANTHER" id="PTHR47354:SF8">
    <property type="entry name" value="1,2-PHENYLACETYL-COA EPOXIDASE, SUBUNIT E"/>
    <property type="match status" value="1"/>
</dbReference>
<feature type="transmembrane region" description="Helical" evidence="13">
    <location>
        <begin position="46"/>
        <end position="67"/>
    </location>
</feature>
<dbReference type="Proteomes" id="UP000516028">
    <property type="component" value="Chromosome"/>
</dbReference>
<dbReference type="CDD" id="cd06198">
    <property type="entry name" value="FNR_like_3"/>
    <property type="match status" value="1"/>
</dbReference>
<dbReference type="InterPro" id="IPR050415">
    <property type="entry name" value="MRET"/>
</dbReference>
<sequence length="471" mass="51437">MRKHITLGFLLTAITVLWMAAAPPSWRILPLEAQGAAPGWWALRQHALHLSGFLAVGLMTLCMVLALRQPWMERPLGGMDQVYRLHKWAGIGAGVASIAHWLAKESGGWIKDLWGIAGRPARVAALPWAEGLRSSAKDIGEIAFYILLVLLVVTLWQQLLNYRNWRWTHRVMPLIYLALVCHSVVLMPAPFWATPLGWMSALLYGVGSVAAVVSLSGRVGRSRTHEARVQGLRVLGAERDVNADDVRPLEMICAMPPSWPGHRPGQFVFLTINRAEGAHPFTIASAPEALGRGPGGEPLLRLVIKPLGDCTSALPSLLKAGQRVWIEGPYGRFDANANANAGRSQVWIAGGVGITPFLAFLESRQSAASHAQAGMESDPVHMHYCTRNAATDPLLARVRQLCEHASPPVQLTVHDAASGNYFEPGALARHGTRPLDIWLCGPSGLADAVRAARWRIGAGRWRLHSEQFAMR</sequence>
<protein>
    <submittedName>
        <fullName evidence="15">Ferric reductase-like transmembrane domain-containing protein</fullName>
    </submittedName>
</protein>
<dbReference type="Gene3D" id="3.40.50.80">
    <property type="entry name" value="Nucleotide-binding domain of ferredoxin-NADP reductase (FNR) module"/>
    <property type="match status" value="1"/>
</dbReference>
<dbReference type="InterPro" id="IPR017938">
    <property type="entry name" value="Riboflavin_synthase-like_b-brl"/>
</dbReference>
<organism evidence="15 16">
    <name type="scientific">Diaphorobacter aerolatus</name>
    <dbReference type="NCBI Taxonomy" id="1288495"/>
    <lineage>
        <taxon>Bacteria</taxon>
        <taxon>Pseudomonadati</taxon>
        <taxon>Pseudomonadota</taxon>
        <taxon>Betaproteobacteria</taxon>
        <taxon>Burkholderiales</taxon>
        <taxon>Comamonadaceae</taxon>
        <taxon>Diaphorobacter</taxon>
    </lineage>
</organism>
<evidence type="ECO:0000256" key="5">
    <source>
        <dbReference type="ARBA" id="ARBA00022714"/>
    </source>
</evidence>
<feature type="transmembrane region" description="Helical" evidence="13">
    <location>
        <begin position="142"/>
        <end position="162"/>
    </location>
</feature>
<keyword evidence="16" id="KW-1185">Reference proteome</keyword>
<feature type="transmembrane region" description="Helical" evidence="13">
    <location>
        <begin position="198"/>
        <end position="215"/>
    </location>
</feature>
<proteinExistence type="predicted"/>
<feature type="transmembrane region" description="Helical" evidence="13">
    <location>
        <begin position="174"/>
        <end position="192"/>
    </location>
</feature>
<comment type="subcellular location">
    <subcellularLocation>
        <location evidence="2">Membrane</location>
        <topology evidence="2">Multi-pass membrane protein</topology>
    </subcellularLocation>
</comment>
<dbReference type="InterPro" id="IPR017927">
    <property type="entry name" value="FAD-bd_FR_type"/>
</dbReference>
<evidence type="ECO:0000256" key="8">
    <source>
        <dbReference type="ARBA" id="ARBA00022989"/>
    </source>
</evidence>
<dbReference type="SUPFAM" id="SSF63380">
    <property type="entry name" value="Riboflavin synthase domain-like"/>
    <property type="match status" value="1"/>
</dbReference>
<evidence type="ECO:0000256" key="6">
    <source>
        <dbReference type="ARBA" id="ARBA00022723"/>
    </source>
</evidence>
<dbReference type="GO" id="GO:0050660">
    <property type="term" value="F:flavin adenine dinucleotide binding"/>
    <property type="evidence" value="ECO:0007669"/>
    <property type="project" value="TreeGrafter"/>
</dbReference>
<dbReference type="AlphaFoldDB" id="A0A7H0GIC7"/>